<dbReference type="InterPro" id="IPR036286">
    <property type="entry name" value="LexA/Signal_pep-like_sf"/>
</dbReference>
<name>A0A8J4A8Z0_9ACTN</name>
<feature type="region of interest" description="Disordered" evidence="8">
    <location>
        <begin position="1"/>
        <end position="42"/>
    </location>
</feature>
<dbReference type="AlphaFoldDB" id="A0A8J4A8Z0"/>
<feature type="domain" description="Peptidase S26" evidence="9">
    <location>
        <begin position="52"/>
        <end position="229"/>
    </location>
</feature>
<dbReference type="GO" id="GO:0005886">
    <property type="term" value="C:plasma membrane"/>
    <property type="evidence" value="ECO:0007669"/>
    <property type="project" value="UniProtKB-SubCell"/>
</dbReference>
<keyword evidence="7" id="KW-0645">Protease</keyword>
<feature type="transmembrane region" description="Helical" evidence="7">
    <location>
        <begin position="54"/>
        <end position="78"/>
    </location>
</feature>
<dbReference type="PRINTS" id="PR00727">
    <property type="entry name" value="LEADERPTASE"/>
</dbReference>
<evidence type="ECO:0000256" key="6">
    <source>
        <dbReference type="PIRSR" id="PIRSR600223-1"/>
    </source>
</evidence>
<evidence type="ECO:0000313" key="11">
    <source>
        <dbReference type="Proteomes" id="UP000614996"/>
    </source>
</evidence>
<proteinExistence type="inferred from homology"/>
<dbReference type="PANTHER" id="PTHR43390">
    <property type="entry name" value="SIGNAL PEPTIDASE I"/>
    <property type="match status" value="1"/>
</dbReference>
<dbReference type="NCBIfam" id="TIGR02227">
    <property type="entry name" value="sigpep_I_bact"/>
    <property type="match status" value="1"/>
</dbReference>
<evidence type="ECO:0000256" key="2">
    <source>
        <dbReference type="ARBA" id="ARBA00004401"/>
    </source>
</evidence>
<sequence length="253" mass="27790">MRLTGNSQPGGRGYVGSLPYSPSVSNAESKHAESERAGSDRARSKRAGSWLRELVILVVVAVVVAFGVRTFIAASFYIPSGSMEHTLDIHDRVLVYKLGYRFHDPNRGDIVVFKAPHQWAEETGDGGDWIKRVIAVGGDKVAYDDAKGRITVNGKAINEPYIYRNAQGAQDPPSEAPFSVTVPKGRLWLMGDHRSNSSDSREHYLQSHNVMLSTVPESSVVGRAFATYWPLNRMTWLSAPSTFDSVPDARAAN</sequence>
<dbReference type="EMBL" id="BOPO01000005">
    <property type="protein sequence ID" value="GIL25302.1"/>
    <property type="molecule type" value="Genomic_DNA"/>
</dbReference>
<keyword evidence="7" id="KW-1133">Transmembrane helix</keyword>
<evidence type="ECO:0000313" key="10">
    <source>
        <dbReference type="EMBL" id="GIL25302.1"/>
    </source>
</evidence>
<dbReference type="GO" id="GO:0004252">
    <property type="term" value="F:serine-type endopeptidase activity"/>
    <property type="evidence" value="ECO:0007669"/>
    <property type="project" value="InterPro"/>
</dbReference>
<dbReference type="InterPro" id="IPR000223">
    <property type="entry name" value="Pept_S26A_signal_pept_1"/>
</dbReference>
<organism evidence="10 11">
    <name type="scientific">Actinocatenispora comari</name>
    <dbReference type="NCBI Taxonomy" id="2807577"/>
    <lineage>
        <taxon>Bacteria</taxon>
        <taxon>Bacillati</taxon>
        <taxon>Actinomycetota</taxon>
        <taxon>Actinomycetes</taxon>
        <taxon>Micromonosporales</taxon>
        <taxon>Micromonosporaceae</taxon>
        <taxon>Actinocatenispora</taxon>
    </lineage>
</organism>
<comment type="subcellular location">
    <subcellularLocation>
        <location evidence="2">Cell membrane</location>
        <topology evidence="2">Single-pass type II membrane protein</topology>
    </subcellularLocation>
    <subcellularLocation>
        <location evidence="7">Membrane</location>
        <topology evidence="7">Single-pass type II membrane protein</topology>
    </subcellularLocation>
</comment>
<comment type="caution">
    <text evidence="10">The sequence shown here is derived from an EMBL/GenBank/DDBJ whole genome shotgun (WGS) entry which is preliminary data.</text>
</comment>
<dbReference type="SUPFAM" id="SSF51306">
    <property type="entry name" value="LexA/Signal peptidase"/>
    <property type="match status" value="1"/>
</dbReference>
<dbReference type="Gene3D" id="2.10.109.10">
    <property type="entry name" value="Umud Fragment, subunit A"/>
    <property type="match status" value="1"/>
</dbReference>
<evidence type="ECO:0000256" key="8">
    <source>
        <dbReference type="SAM" id="MobiDB-lite"/>
    </source>
</evidence>
<keyword evidence="7" id="KW-0472">Membrane</keyword>
<dbReference type="PROSITE" id="PS00760">
    <property type="entry name" value="SPASE_I_2"/>
    <property type="match status" value="1"/>
</dbReference>
<feature type="compositionally biased region" description="Basic and acidic residues" evidence="8">
    <location>
        <begin position="28"/>
        <end position="42"/>
    </location>
</feature>
<evidence type="ECO:0000256" key="7">
    <source>
        <dbReference type="RuleBase" id="RU362042"/>
    </source>
</evidence>
<dbReference type="InterPro" id="IPR019757">
    <property type="entry name" value="Pept_S26A_signal_pept_1_Lys-AS"/>
</dbReference>
<keyword evidence="7" id="KW-0812">Transmembrane</keyword>
<feature type="active site" evidence="6">
    <location>
        <position position="131"/>
    </location>
</feature>
<dbReference type="Pfam" id="PF10502">
    <property type="entry name" value="Peptidase_S26"/>
    <property type="match status" value="1"/>
</dbReference>
<evidence type="ECO:0000256" key="4">
    <source>
        <dbReference type="ARBA" id="ARBA00013208"/>
    </source>
</evidence>
<keyword evidence="5 7" id="KW-0378">Hydrolase</keyword>
<dbReference type="GO" id="GO:0006465">
    <property type="term" value="P:signal peptide processing"/>
    <property type="evidence" value="ECO:0007669"/>
    <property type="project" value="InterPro"/>
</dbReference>
<keyword evidence="11" id="KW-1185">Reference proteome</keyword>
<dbReference type="EC" id="3.4.21.89" evidence="4 7"/>
<evidence type="ECO:0000259" key="9">
    <source>
        <dbReference type="Pfam" id="PF10502"/>
    </source>
</evidence>
<accession>A0A8J4A8Z0</accession>
<gene>
    <name evidence="10" type="ORF">NUM_05570</name>
</gene>
<comment type="catalytic activity">
    <reaction evidence="1 7">
        <text>Cleavage of hydrophobic, N-terminal signal or leader sequences from secreted and periplasmic proteins.</text>
        <dbReference type="EC" id="3.4.21.89"/>
    </reaction>
</comment>
<evidence type="ECO:0000256" key="1">
    <source>
        <dbReference type="ARBA" id="ARBA00000677"/>
    </source>
</evidence>
<evidence type="ECO:0000256" key="5">
    <source>
        <dbReference type="ARBA" id="ARBA00022801"/>
    </source>
</evidence>
<feature type="active site" evidence="6">
    <location>
        <position position="82"/>
    </location>
</feature>
<dbReference type="InterPro" id="IPR019533">
    <property type="entry name" value="Peptidase_S26"/>
</dbReference>
<reference evidence="11" key="1">
    <citation type="journal article" date="2021" name="Int. J. Syst. Evol. Microbiol.">
        <title>Actinocatenispora comari sp. nov., an endophytic actinomycete isolated from aerial parts of Comarum salesowianum.</title>
        <authorList>
            <person name="Oyunbileg N."/>
            <person name="Iizaka Y."/>
            <person name="Hamada M."/>
            <person name="Davaapurev B.O."/>
            <person name="Fukumoto A."/>
            <person name="Tsetseg B."/>
            <person name="Kato F."/>
            <person name="Tamura T."/>
            <person name="Batkhuu J."/>
            <person name="Anzai Y."/>
        </authorList>
    </citation>
    <scope>NUCLEOTIDE SEQUENCE [LARGE SCALE GENOMIC DNA]</scope>
    <source>
        <strain evidence="11">NUM-2625</strain>
    </source>
</reference>
<dbReference type="Proteomes" id="UP000614996">
    <property type="component" value="Unassembled WGS sequence"/>
</dbReference>
<protein>
    <recommendedName>
        <fullName evidence="4 7">Signal peptidase I</fullName>
        <ecNumber evidence="4 7">3.4.21.89</ecNumber>
    </recommendedName>
</protein>
<comment type="similarity">
    <text evidence="3 7">Belongs to the peptidase S26 family.</text>
</comment>
<dbReference type="CDD" id="cd06530">
    <property type="entry name" value="S26_SPase_I"/>
    <property type="match status" value="1"/>
</dbReference>
<dbReference type="GO" id="GO:0009003">
    <property type="term" value="F:signal peptidase activity"/>
    <property type="evidence" value="ECO:0007669"/>
    <property type="project" value="UniProtKB-EC"/>
</dbReference>
<evidence type="ECO:0000256" key="3">
    <source>
        <dbReference type="ARBA" id="ARBA00009370"/>
    </source>
</evidence>
<dbReference type="PANTHER" id="PTHR43390:SF1">
    <property type="entry name" value="CHLOROPLAST PROCESSING PEPTIDASE"/>
    <property type="match status" value="1"/>
</dbReference>